<dbReference type="Pfam" id="PF13673">
    <property type="entry name" value="Acetyltransf_10"/>
    <property type="match status" value="1"/>
</dbReference>
<dbReference type="PROSITE" id="PS51186">
    <property type="entry name" value="GNAT"/>
    <property type="match status" value="1"/>
</dbReference>
<dbReference type="CDD" id="cd04301">
    <property type="entry name" value="NAT_SF"/>
    <property type="match status" value="1"/>
</dbReference>
<dbReference type="GO" id="GO:0016747">
    <property type="term" value="F:acyltransferase activity, transferring groups other than amino-acyl groups"/>
    <property type="evidence" value="ECO:0007669"/>
    <property type="project" value="InterPro"/>
</dbReference>
<protein>
    <submittedName>
        <fullName evidence="2">Predicted N-acyltransferase, GNAT family</fullName>
    </submittedName>
</protein>
<gene>
    <name evidence="2" type="ORF">SAMN05216286_4685</name>
</gene>
<sequence>MMMEREPVNFATITLEQCLDIRQAVLWPHLERNASRVEGDESATHFGVLFNAQVVSCLSVFIIGEKRCQIRKFATLQAYQQQGFGGFLFQSVLDKLMQDGVKTVTLDARTSAAGFYTRFGFTPEGETFYKKEVQYIRMSRTL</sequence>
<dbReference type="EMBL" id="FOKO01000006">
    <property type="protein sequence ID" value="SFD20062.1"/>
    <property type="molecule type" value="Genomic_DNA"/>
</dbReference>
<evidence type="ECO:0000313" key="3">
    <source>
        <dbReference type="Proteomes" id="UP000182314"/>
    </source>
</evidence>
<dbReference type="InterPro" id="IPR000182">
    <property type="entry name" value="GNAT_dom"/>
</dbReference>
<dbReference type="Proteomes" id="UP000182314">
    <property type="component" value="Unassembled WGS sequence"/>
</dbReference>
<reference evidence="2 3" key="1">
    <citation type="submission" date="2016-10" db="EMBL/GenBank/DDBJ databases">
        <authorList>
            <person name="Varghese N."/>
            <person name="Submissions S."/>
        </authorList>
    </citation>
    <scope>NUCLEOTIDE SEQUENCE [LARGE SCALE GENOMIC DNA]</scope>
    <source>
        <strain evidence="2 3">CGMCC 1.7012</strain>
    </source>
</reference>
<dbReference type="AlphaFoldDB" id="A0AA94H7U1"/>
<accession>A0AA94H7U1</accession>
<organism evidence="2 3">
    <name type="scientific">Kosakonia oryzae</name>
    <dbReference type="NCBI Taxonomy" id="497725"/>
    <lineage>
        <taxon>Bacteria</taxon>
        <taxon>Pseudomonadati</taxon>
        <taxon>Pseudomonadota</taxon>
        <taxon>Gammaproteobacteria</taxon>
        <taxon>Enterobacterales</taxon>
        <taxon>Enterobacteriaceae</taxon>
        <taxon>Kosakonia</taxon>
    </lineage>
</organism>
<dbReference type="Gene3D" id="3.40.630.30">
    <property type="match status" value="1"/>
</dbReference>
<dbReference type="RefSeq" id="WP_227122151.1">
    <property type="nucleotide sequence ID" value="NZ_CP014007.2"/>
</dbReference>
<comment type="caution">
    <text evidence="2">The sequence shown here is derived from an EMBL/GenBank/DDBJ whole genome shotgun (WGS) entry which is preliminary data.</text>
</comment>
<dbReference type="SUPFAM" id="SSF55729">
    <property type="entry name" value="Acyl-CoA N-acyltransferases (Nat)"/>
    <property type="match status" value="1"/>
</dbReference>
<feature type="domain" description="N-acetyltransferase" evidence="1">
    <location>
        <begin position="1"/>
        <end position="142"/>
    </location>
</feature>
<dbReference type="InterPro" id="IPR016181">
    <property type="entry name" value="Acyl_CoA_acyltransferase"/>
</dbReference>
<evidence type="ECO:0000259" key="1">
    <source>
        <dbReference type="PROSITE" id="PS51186"/>
    </source>
</evidence>
<proteinExistence type="predicted"/>
<evidence type="ECO:0000313" key="2">
    <source>
        <dbReference type="EMBL" id="SFD20062.1"/>
    </source>
</evidence>
<name>A0AA94H7U1_9ENTR</name>